<reference evidence="3" key="1">
    <citation type="journal article" date="2019" name="Int. J. Syst. Evol. Microbiol.">
        <title>The Global Catalogue of Microorganisms (GCM) 10K type strain sequencing project: providing services to taxonomists for standard genome sequencing and annotation.</title>
        <authorList>
            <consortium name="The Broad Institute Genomics Platform"/>
            <consortium name="The Broad Institute Genome Sequencing Center for Infectious Disease"/>
            <person name="Wu L."/>
            <person name="Ma J."/>
        </authorList>
    </citation>
    <scope>NUCLEOTIDE SEQUENCE [LARGE SCALE GENOMIC DNA]</scope>
    <source>
        <strain evidence="3">TBRC 7912</strain>
    </source>
</reference>
<sequence length="124" mass="13150">MSQRTKSIKLRLLGAVGAAVMLAPVLATGSAQASTDTARQALLVTGIHVYSSTGFSGPDAWLNGDPGQCYYVGAGWNDNIRSARTESSRLVELWDNYDCTGGAIVVDSSGYNSIGSWVSAYRIR</sequence>
<protein>
    <submittedName>
        <fullName evidence="2">Peptidase inhibitor family I36 protein</fullName>
    </submittedName>
</protein>
<organism evidence="2 3">
    <name type="scientific">Streptosporangium jomthongense</name>
    <dbReference type="NCBI Taxonomy" id="1193683"/>
    <lineage>
        <taxon>Bacteria</taxon>
        <taxon>Bacillati</taxon>
        <taxon>Actinomycetota</taxon>
        <taxon>Actinomycetes</taxon>
        <taxon>Streptosporangiales</taxon>
        <taxon>Streptosporangiaceae</taxon>
        <taxon>Streptosporangium</taxon>
    </lineage>
</organism>
<evidence type="ECO:0000313" key="2">
    <source>
        <dbReference type="EMBL" id="MFC3986720.1"/>
    </source>
</evidence>
<proteinExistence type="predicted"/>
<evidence type="ECO:0000256" key="1">
    <source>
        <dbReference type="SAM" id="SignalP"/>
    </source>
</evidence>
<dbReference type="InterPro" id="IPR011024">
    <property type="entry name" value="G_crystallin-like"/>
</dbReference>
<feature type="chain" id="PRO_5046163142" evidence="1">
    <location>
        <begin position="34"/>
        <end position="124"/>
    </location>
</feature>
<evidence type="ECO:0000313" key="3">
    <source>
        <dbReference type="Proteomes" id="UP001595698"/>
    </source>
</evidence>
<keyword evidence="3" id="KW-1185">Reference proteome</keyword>
<dbReference type="SUPFAM" id="SSF49695">
    <property type="entry name" value="gamma-Crystallin-like"/>
    <property type="match status" value="1"/>
</dbReference>
<gene>
    <name evidence="2" type="ORF">ACFOYY_41785</name>
</gene>
<comment type="caution">
    <text evidence="2">The sequence shown here is derived from an EMBL/GenBank/DDBJ whole genome shotgun (WGS) entry which is preliminary data.</text>
</comment>
<keyword evidence="1" id="KW-0732">Signal</keyword>
<accession>A0ABV8FGD6</accession>
<dbReference type="Proteomes" id="UP001595698">
    <property type="component" value="Unassembled WGS sequence"/>
</dbReference>
<name>A0ABV8FGD6_9ACTN</name>
<dbReference type="RefSeq" id="WP_352012267.1">
    <property type="nucleotide sequence ID" value="NZ_JBHSBC010000066.1"/>
</dbReference>
<dbReference type="Pfam" id="PF03995">
    <property type="entry name" value="Inhibitor_I36"/>
    <property type="match status" value="1"/>
</dbReference>
<feature type="signal peptide" evidence="1">
    <location>
        <begin position="1"/>
        <end position="33"/>
    </location>
</feature>
<dbReference type="EMBL" id="JBHSBC010000066">
    <property type="protein sequence ID" value="MFC3986720.1"/>
    <property type="molecule type" value="Genomic_DNA"/>
</dbReference>
<dbReference type="Gene3D" id="2.60.20.10">
    <property type="entry name" value="Crystallins"/>
    <property type="match status" value="1"/>
</dbReference>